<feature type="compositionally biased region" description="Polar residues" evidence="1">
    <location>
        <begin position="1"/>
        <end position="16"/>
    </location>
</feature>
<sequence>MTTSGEESQEQPTTRPGSYGEIAPGVPRYGQYAPEGWEPPQDVKDAQKAATPSQALPPAQAYPGFPGTQPGGPQQSALPYGSEEHLAPPRRVLLGSRMILAAGALQAISVIALLAVLLMPSVKASIVDALQTTLGSTPELMEVYSDPTLINVALFFAFVLSIAMTASYFLLARKLRQGANWARVTALVLAILSLVFLVQPNPLTIVQVGLGVVGAFLLFGPLSKDFFAARKASRGMGKI</sequence>
<accession>A0A2V5ISQ0</accession>
<feature type="compositionally biased region" description="Low complexity" evidence="1">
    <location>
        <begin position="63"/>
        <end position="75"/>
    </location>
</feature>
<feature type="region of interest" description="Disordered" evidence="1">
    <location>
        <begin position="1"/>
        <end position="82"/>
    </location>
</feature>
<keyword evidence="4" id="KW-1185">Reference proteome</keyword>
<dbReference type="EMBL" id="QJVC01000004">
    <property type="protein sequence ID" value="PYI39021.1"/>
    <property type="molecule type" value="Genomic_DNA"/>
</dbReference>
<dbReference type="RefSeq" id="WP_110484585.1">
    <property type="nucleotide sequence ID" value="NZ_QJVC01000004.1"/>
</dbReference>
<keyword evidence="2" id="KW-0812">Transmembrane</keyword>
<name>A0A2V5ISQ0_9MICC</name>
<evidence type="ECO:0000313" key="4">
    <source>
        <dbReference type="Proteomes" id="UP000247980"/>
    </source>
</evidence>
<dbReference type="Proteomes" id="UP000247980">
    <property type="component" value="Unassembled WGS sequence"/>
</dbReference>
<proteinExistence type="predicted"/>
<keyword evidence="2" id="KW-1133">Transmembrane helix</keyword>
<dbReference type="AlphaFoldDB" id="A0A2V5ISQ0"/>
<organism evidence="3 4">
    <name type="scientific">Arthrobacter psychrolactophilus</name>
    <dbReference type="NCBI Taxonomy" id="92442"/>
    <lineage>
        <taxon>Bacteria</taxon>
        <taxon>Bacillati</taxon>
        <taxon>Actinomycetota</taxon>
        <taxon>Actinomycetes</taxon>
        <taxon>Micrococcales</taxon>
        <taxon>Micrococcaceae</taxon>
        <taxon>Arthrobacter</taxon>
    </lineage>
</organism>
<gene>
    <name evidence="3" type="ORF">CVS30_06835</name>
</gene>
<evidence type="ECO:0000313" key="3">
    <source>
        <dbReference type="EMBL" id="PYI39021.1"/>
    </source>
</evidence>
<feature type="transmembrane region" description="Helical" evidence="2">
    <location>
        <begin position="98"/>
        <end position="119"/>
    </location>
</feature>
<keyword evidence="2" id="KW-0472">Membrane</keyword>
<reference evidence="3 4" key="1">
    <citation type="submission" date="2018-05" db="EMBL/GenBank/DDBJ databases">
        <title>Genetic diversity of glacier-inhabiting Cryobacterium bacteria in China and description of Cryobacterium mengkeensis sp. nov. and Arthrobacter glacialis sp. nov.</title>
        <authorList>
            <person name="Liu Q."/>
            <person name="Xin Y.-H."/>
        </authorList>
    </citation>
    <scope>NUCLEOTIDE SEQUENCE [LARGE SCALE GENOMIC DNA]</scope>
    <source>
        <strain evidence="3 4">B7</strain>
    </source>
</reference>
<feature type="transmembrane region" description="Helical" evidence="2">
    <location>
        <begin position="149"/>
        <end position="171"/>
    </location>
</feature>
<feature type="transmembrane region" description="Helical" evidence="2">
    <location>
        <begin position="180"/>
        <end position="198"/>
    </location>
</feature>
<feature type="transmembrane region" description="Helical" evidence="2">
    <location>
        <begin position="204"/>
        <end position="222"/>
    </location>
</feature>
<dbReference type="OrthoDB" id="3831145at2"/>
<protein>
    <submittedName>
        <fullName evidence="3">Uncharacterized protein</fullName>
    </submittedName>
</protein>
<evidence type="ECO:0000256" key="1">
    <source>
        <dbReference type="SAM" id="MobiDB-lite"/>
    </source>
</evidence>
<evidence type="ECO:0000256" key="2">
    <source>
        <dbReference type="SAM" id="Phobius"/>
    </source>
</evidence>
<comment type="caution">
    <text evidence="3">The sequence shown here is derived from an EMBL/GenBank/DDBJ whole genome shotgun (WGS) entry which is preliminary data.</text>
</comment>